<organism evidence="1 2">
    <name type="scientific">Stephania yunnanensis</name>
    <dbReference type="NCBI Taxonomy" id="152371"/>
    <lineage>
        <taxon>Eukaryota</taxon>
        <taxon>Viridiplantae</taxon>
        <taxon>Streptophyta</taxon>
        <taxon>Embryophyta</taxon>
        <taxon>Tracheophyta</taxon>
        <taxon>Spermatophyta</taxon>
        <taxon>Magnoliopsida</taxon>
        <taxon>Ranunculales</taxon>
        <taxon>Menispermaceae</taxon>
        <taxon>Menispermoideae</taxon>
        <taxon>Cissampelideae</taxon>
        <taxon>Stephania</taxon>
    </lineage>
</organism>
<proteinExistence type="predicted"/>
<keyword evidence="2" id="KW-1185">Reference proteome</keyword>
<reference evidence="1 2" key="1">
    <citation type="submission" date="2024-01" db="EMBL/GenBank/DDBJ databases">
        <title>Genome assemblies of Stephania.</title>
        <authorList>
            <person name="Yang L."/>
        </authorList>
    </citation>
    <scope>NUCLEOTIDE SEQUENCE [LARGE SCALE GENOMIC DNA]</scope>
    <source>
        <strain evidence="1">YNDBR</strain>
        <tissue evidence="1">Leaf</tissue>
    </source>
</reference>
<name>A0AAP0P183_9MAGN</name>
<sequence length="55" mass="6281">MKTEMRQSNKNTRYSANSETCCQRELAKYNAEELNSAADHLFSHVEQLGSPYLQG</sequence>
<gene>
    <name evidence="1" type="ORF">Syun_016289</name>
</gene>
<comment type="caution">
    <text evidence="1">The sequence shown here is derived from an EMBL/GenBank/DDBJ whole genome shotgun (WGS) entry which is preliminary data.</text>
</comment>
<evidence type="ECO:0000313" key="2">
    <source>
        <dbReference type="Proteomes" id="UP001420932"/>
    </source>
</evidence>
<accession>A0AAP0P183</accession>
<protein>
    <submittedName>
        <fullName evidence="1">Uncharacterized protein</fullName>
    </submittedName>
</protein>
<dbReference type="AlphaFoldDB" id="A0AAP0P183"/>
<evidence type="ECO:0000313" key="1">
    <source>
        <dbReference type="EMBL" id="KAK9127492.1"/>
    </source>
</evidence>
<dbReference type="Proteomes" id="UP001420932">
    <property type="component" value="Unassembled WGS sequence"/>
</dbReference>
<dbReference type="EMBL" id="JBBNAF010000007">
    <property type="protein sequence ID" value="KAK9127492.1"/>
    <property type="molecule type" value="Genomic_DNA"/>
</dbReference>